<comment type="caution">
    <text evidence="3">The sequence shown here is derived from an EMBL/GenBank/DDBJ whole genome shotgun (WGS) entry which is preliminary data.</text>
</comment>
<dbReference type="InterPro" id="IPR052698">
    <property type="entry name" value="MoCofactor_Util/Proc"/>
</dbReference>
<dbReference type="Pfam" id="PF02625">
    <property type="entry name" value="XdhC_CoxI"/>
    <property type="match status" value="1"/>
</dbReference>
<feature type="domain" description="XdhC- CoxI" evidence="1">
    <location>
        <begin position="11"/>
        <end position="73"/>
    </location>
</feature>
<dbReference type="PANTHER" id="PTHR30388:SF4">
    <property type="entry name" value="MOLYBDENUM COFACTOR INSERTION CHAPERONE PAOD"/>
    <property type="match status" value="1"/>
</dbReference>
<dbReference type="Proteomes" id="UP000218810">
    <property type="component" value="Unassembled WGS sequence"/>
</dbReference>
<dbReference type="OrthoDB" id="9815497at2"/>
<name>A0A2A2WPZ8_9ACTN</name>
<dbReference type="AlphaFoldDB" id="A0A2A2WPZ8"/>
<sequence>MDTVAETVSRWRAEGIPCALARVVGTGGSAPLATGTAMAVAATGELVGGVSGGCVDGAVFTLCQEVVADGRPASAVFGPDGDELLAVGPTCGGSLEVYVEYVPAHGRHAVDRVTAALGEGRPVAITTVLDGPRSGEWTVVVGTPPTEDDDEDAQHTDDLSPARDRAAEMLGGPGTALVESAAGRVFVQSLAPPQLLVFGATAFAEALATIGHLLGYRVTVCDARPVFSRPERFPNAAEVVRCWPHEFLRRTRVGPGTAICVLTHDPRFDIPLLAEALRTDAGYIGAMGSRRTHFERLALLREAGVAESELGRLRSPIGLDLGARTAAETAVSIAAELVAHHRGGTGAPLTGLDVAIHR</sequence>
<protein>
    <recommendedName>
        <fullName evidence="5">XshC-Cox1 family protein</fullName>
    </recommendedName>
</protein>
<feature type="domain" description="XdhC Rossmann" evidence="2">
    <location>
        <begin position="195"/>
        <end position="337"/>
    </location>
</feature>
<dbReference type="RefSeq" id="WP_095718217.1">
    <property type="nucleotide sequence ID" value="NZ_NTGA01000016.1"/>
</dbReference>
<dbReference type="InterPro" id="IPR003777">
    <property type="entry name" value="XdhC_CoxI"/>
</dbReference>
<evidence type="ECO:0000259" key="2">
    <source>
        <dbReference type="Pfam" id="PF13478"/>
    </source>
</evidence>
<evidence type="ECO:0000313" key="4">
    <source>
        <dbReference type="Proteomes" id="UP000218810"/>
    </source>
</evidence>
<gene>
    <name evidence="3" type="ORF">CEY15_09435</name>
</gene>
<dbReference type="InterPro" id="IPR027051">
    <property type="entry name" value="XdhC_Rossmann_dom"/>
</dbReference>
<dbReference type="Gene3D" id="3.40.50.720">
    <property type="entry name" value="NAD(P)-binding Rossmann-like Domain"/>
    <property type="match status" value="1"/>
</dbReference>
<evidence type="ECO:0000259" key="1">
    <source>
        <dbReference type="Pfam" id="PF02625"/>
    </source>
</evidence>
<dbReference type="Pfam" id="PF13478">
    <property type="entry name" value="XdhC_C"/>
    <property type="match status" value="1"/>
</dbReference>
<evidence type="ECO:0008006" key="5">
    <source>
        <dbReference type="Google" id="ProtNLM"/>
    </source>
</evidence>
<accession>A0A2A2WPZ8</accession>
<proteinExistence type="predicted"/>
<dbReference type="PANTHER" id="PTHR30388">
    <property type="entry name" value="ALDEHYDE OXIDOREDUCTASE MOLYBDENUM COFACTOR ASSEMBLY PROTEIN"/>
    <property type="match status" value="1"/>
</dbReference>
<evidence type="ECO:0000313" key="3">
    <source>
        <dbReference type="EMBL" id="PAY23260.1"/>
    </source>
</evidence>
<keyword evidence="4" id="KW-1185">Reference proteome</keyword>
<organism evidence="3 4">
    <name type="scientific">Dietzia natronolimnaea</name>
    <dbReference type="NCBI Taxonomy" id="161920"/>
    <lineage>
        <taxon>Bacteria</taxon>
        <taxon>Bacillati</taxon>
        <taxon>Actinomycetota</taxon>
        <taxon>Actinomycetes</taxon>
        <taxon>Mycobacteriales</taxon>
        <taxon>Dietziaceae</taxon>
        <taxon>Dietzia</taxon>
    </lineage>
</organism>
<reference evidence="4" key="1">
    <citation type="submission" date="2017-09" db="EMBL/GenBank/DDBJ databases">
        <authorList>
            <person name="Zhang Y."/>
            <person name="Huang X."/>
            <person name="Liu J."/>
            <person name="Lu L."/>
            <person name="Peng K."/>
        </authorList>
    </citation>
    <scope>NUCLEOTIDE SEQUENCE [LARGE SCALE GENOMIC DNA]</scope>
    <source>
        <strain evidence="4">S-XJ-1</strain>
    </source>
</reference>
<dbReference type="EMBL" id="NTGA01000016">
    <property type="protein sequence ID" value="PAY23260.1"/>
    <property type="molecule type" value="Genomic_DNA"/>
</dbReference>